<name>A0A1Q9DRL8_SYMMI</name>
<evidence type="ECO:0000313" key="3">
    <source>
        <dbReference type="Proteomes" id="UP000186817"/>
    </source>
</evidence>
<proteinExistence type="predicted"/>
<gene>
    <name evidence="2" type="ORF">AK812_SmicGene19774</name>
</gene>
<evidence type="ECO:0000256" key="1">
    <source>
        <dbReference type="SAM" id="MobiDB-lite"/>
    </source>
</evidence>
<organism evidence="2 3">
    <name type="scientific">Symbiodinium microadriaticum</name>
    <name type="common">Dinoflagellate</name>
    <name type="synonym">Zooxanthella microadriatica</name>
    <dbReference type="NCBI Taxonomy" id="2951"/>
    <lineage>
        <taxon>Eukaryota</taxon>
        <taxon>Sar</taxon>
        <taxon>Alveolata</taxon>
        <taxon>Dinophyceae</taxon>
        <taxon>Suessiales</taxon>
        <taxon>Symbiodiniaceae</taxon>
        <taxon>Symbiodinium</taxon>
    </lineage>
</organism>
<dbReference type="EMBL" id="LSRX01000419">
    <property type="protein sequence ID" value="OLP97827.1"/>
    <property type="molecule type" value="Genomic_DNA"/>
</dbReference>
<dbReference type="Proteomes" id="UP000186817">
    <property type="component" value="Unassembled WGS sequence"/>
</dbReference>
<protein>
    <recommendedName>
        <fullName evidence="4">PDZ domain-containing protein</fullName>
    </recommendedName>
</protein>
<evidence type="ECO:0008006" key="4">
    <source>
        <dbReference type="Google" id="ProtNLM"/>
    </source>
</evidence>
<feature type="compositionally biased region" description="Basic and acidic residues" evidence="1">
    <location>
        <begin position="9"/>
        <end position="28"/>
    </location>
</feature>
<sequence length="208" mass="23039">MRVPLRGEFGQKKEEEAREEKKIEAESKKRGKLLHKLCGGKAPDTSGGHARPKPVAAEPQQPFRLSTPLKIDLEANLGGRALKSPAALSDPQLWLAALEAGWKEAQKESWAENIRLKAVARAQKKSGRRRTLGLLVSPDDNPQYLVVDDVRGPSLISEWNAEQPEELRIHQGDQILAVNGVAGWWEEMLRTIQVQASKPGDVLKLVVI</sequence>
<keyword evidence="3" id="KW-1185">Reference proteome</keyword>
<comment type="caution">
    <text evidence="2">The sequence shown here is derived from an EMBL/GenBank/DDBJ whole genome shotgun (WGS) entry which is preliminary data.</text>
</comment>
<evidence type="ECO:0000313" key="2">
    <source>
        <dbReference type="EMBL" id="OLP97827.1"/>
    </source>
</evidence>
<feature type="region of interest" description="Disordered" evidence="1">
    <location>
        <begin position="1"/>
        <end position="61"/>
    </location>
</feature>
<accession>A0A1Q9DRL8</accession>
<dbReference type="AlphaFoldDB" id="A0A1Q9DRL8"/>
<reference evidence="2 3" key="1">
    <citation type="submission" date="2016-02" db="EMBL/GenBank/DDBJ databases">
        <title>Genome analysis of coral dinoflagellate symbionts highlights evolutionary adaptations to a symbiotic lifestyle.</title>
        <authorList>
            <person name="Aranda M."/>
            <person name="Li Y."/>
            <person name="Liew Y.J."/>
            <person name="Baumgarten S."/>
            <person name="Simakov O."/>
            <person name="Wilson M."/>
            <person name="Piel J."/>
            <person name="Ashoor H."/>
            <person name="Bougouffa S."/>
            <person name="Bajic V.B."/>
            <person name="Ryu T."/>
            <person name="Ravasi T."/>
            <person name="Bayer T."/>
            <person name="Micklem G."/>
            <person name="Kim H."/>
            <person name="Bhak J."/>
            <person name="Lajeunesse T.C."/>
            <person name="Voolstra C.R."/>
        </authorList>
    </citation>
    <scope>NUCLEOTIDE SEQUENCE [LARGE SCALE GENOMIC DNA]</scope>
    <source>
        <strain evidence="2 3">CCMP2467</strain>
    </source>
</reference>